<name>A0AAD5UMW2_9FUNG</name>
<evidence type="ECO:0000256" key="1">
    <source>
        <dbReference type="SAM" id="MobiDB-lite"/>
    </source>
</evidence>
<feature type="compositionally biased region" description="Basic and acidic residues" evidence="1">
    <location>
        <begin position="302"/>
        <end position="316"/>
    </location>
</feature>
<dbReference type="Proteomes" id="UP001210925">
    <property type="component" value="Unassembled WGS sequence"/>
</dbReference>
<organism evidence="2 3">
    <name type="scientific">Boothiomyces macroporosus</name>
    <dbReference type="NCBI Taxonomy" id="261099"/>
    <lineage>
        <taxon>Eukaryota</taxon>
        <taxon>Fungi</taxon>
        <taxon>Fungi incertae sedis</taxon>
        <taxon>Chytridiomycota</taxon>
        <taxon>Chytridiomycota incertae sedis</taxon>
        <taxon>Chytridiomycetes</taxon>
        <taxon>Rhizophydiales</taxon>
        <taxon>Terramycetaceae</taxon>
        <taxon>Boothiomyces</taxon>
    </lineage>
</organism>
<keyword evidence="3" id="KW-1185">Reference proteome</keyword>
<evidence type="ECO:0000313" key="3">
    <source>
        <dbReference type="Proteomes" id="UP001210925"/>
    </source>
</evidence>
<reference evidence="2" key="1">
    <citation type="submission" date="2020-05" db="EMBL/GenBank/DDBJ databases">
        <title>Phylogenomic resolution of chytrid fungi.</title>
        <authorList>
            <person name="Stajich J.E."/>
            <person name="Amses K."/>
            <person name="Simmons R."/>
            <person name="Seto K."/>
            <person name="Myers J."/>
            <person name="Bonds A."/>
            <person name="Quandt C.A."/>
            <person name="Barry K."/>
            <person name="Liu P."/>
            <person name="Grigoriev I."/>
            <person name="Longcore J.E."/>
            <person name="James T.Y."/>
        </authorList>
    </citation>
    <scope>NUCLEOTIDE SEQUENCE</scope>
    <source>
        <strain evidence="2">PLAUS21</strain>
    </source>
</reference>
<gene>
    <name evidence="2" type="ORF">HK103_007352</name>
</gene>
<proteinExistence type="predicted"/>
<feature type="region of interest" description="Disordered" evidence="1">
    <location>
        <begin position="295"/>
        <end position="316"/>
    </location>
</feature>
<accession>A0AAD5UMW2</accession>
<sequence length="316" mass="36684">MSAIEESDIEESNGLFNITLEPLIKDFLNQQNRSALIMENQSITVQNPSEFKEKIWEVFQNQLKREVIIRDDGVLEMIETDPHIDSIDNFIRLRKNNRFMMPSAISLTSLRTIASSSAPISTIVCRYSFNLLSKAHWIQFQNKFILPLSQDRAGATSNEIVFDVLQRLRSRWSGEYQSESANWYSWAAFIVESDQYEQDGLIGRPPPPHLVQQFRPAPTSTTLALEQINTASNASLNILRDFKQQLDHLKQLYERRHEEYMLGHQEFLNCVGSLETTLRTYFNIIPEYETASRPNTVSANRYQERIPEQTDVDHQH</sequence>
<dbReference type="AlphaFoldDB" id="A0AAD5UMW2"/>
<protein>
    <submittedName>
        <fullName evidence="2">Uncharacterized protein</fullName>
    </submittedName>
</protein>
<evidence type="ECO:0000313" key="2">
    <source>
        <dbReference type="EMBL" id="KAJ3260789.1"/>
    </source>
</evidence>
<comment type="caution">
    <text evidence="2">The sequence shown here is derived from an EMBL/GenBank/DDBJ whole genome shotgun (WGS) entry which is preliminary data.</text>
</comment>
<dbReference type="EMBL" id="JADGKB010000009">
    <property type="protein sequence ID" value="KAJ3260789.1"/>
    <property type="molecule type" value="Genomic_DNA"/>
</dbReference>